<proteinExistence type="inferred from homology"/>
<dbReference type="PANTHER" id="PTHR42748:SF5">
    <property type="entry name" value="NITROGEN METABOLITE REPRESSION PROTEIN NMRA"/>
    <property type="match status" value="1"/>
</dbReference>
<dbReference type="EMBL" id="GG663371">
    <property type="protein sequence ID" value="EEH05309.1"/>
    <property type="molecule type" value="Genomic_DNA"/>
</dbReference>
<evidence type="ECO:0000256" key="2">
    <source>
        <dbReference type="ARBA" id="ARBA00022857"/>
    </source>
</evidence>
<dbReference type="STRING" id="447093.C0NTE8"/>
<dbReference type="VEuPathDB" id="FungiDB:I7I50_05673"/>
<dbReference type="PANTHER" id="PTHR42748">
    <property type="entry name" value="NITROGEN METABOLITE REPRESSION PROTEIN NMRA FAMILY MEMBER"/>
    <property type="match status" value="1"/>
</dbReference>
<evidence type="ECO:0000259" key="4">
    <source>
        <dbReference type="Pfam" id="PF05368"/>
    </source>
</evidence>
<dbReference type="RefSeq" id="XP_045285790.1">
    <property type="nucleotide sequence ID" value="XM_045433477.1"/>
</dbReference>
<dbReference type="SUPFAM" id="SSF51735">
    <property type="entry name" value="NAD(P)-binding Rossmann-fold domains"/>
    <property type="match status" value="1"/>
</dbReference>
<keyword evidence="2" id="KW-0521">NADP</keyword>
<evidence type="ECO:0000313" key="5">
    <source>
        <dbReference type="EMBL" id="EEH05309.1"/>
    </source>
</evidence>
<name>C0NTE8_AJECG</name>
<sequence length="383" mass="42303">MPQTKTIAIVNASGRQAASLIRVASAVGYRVRAQIHTLEGVIPQELASLPNVTLFKGPLLNNAPLITTLFDGANLAFINTTSQAGDEVAIGRDLADAAKRAGSITHYIYSSMPDHAAHNPSRWISLPLWSCKFAVENYVRQLGLPATFVYAGIYNNNFTSLPYPLFQMELLENGSFEWRAPFHPDIPLPWLDAEAPMWWNSPTVLQIFKDGPKRWNGHRIALSFETLTPNQVCAAFSRALRRSCVYTYSPKIDIKVSIPAGYREHLEGIEVLFGQMQAPYFPQPEFINAGHNQHQSQAIVTTTTPSTTATATATITRSAASATTKKRQGHGTGKGPGEPYGGIQSLGLVDEARSLWEGWRDMEEYAREVFPVEEEANGLDWMI</sequence>
<dbReference type="Gene3D" id="3.40.50.720">
    <property type="entry name" value="NAD(P)-binding Rossmann-like Domain"/>
    <property type="match status" value="1"/>
</dbReference>
<protein>
    <submittedName>
        <fullName evidence="5">Nitrogen metabolic regulation protein</fullName>
    </submittedName>
</protein>
<evidence type="ECO:0000256" key="1">
    <source>
        <dbReference type="ARBA" id="ARBA00006328"/>
    </source>
</evidence>
<dbReference type="Pfam" id="PF05368">
    <property type="entry name" value="NmrA"/>
    <property type="match status" value="1"/>
</dbReference>
<dbReference type="InterPro" id="IPR008030">
    <property type="entry name" value="NmrA-like"/>
</dbReference>
<dbReference type="HOGENOM" id="CLU_027360_0_0_1"/>
<dbReference type="InterPro" id="IPR036291">
    <property type="entry name" value="NAD(P)-bd_dom_sf"/>
</dbReference>
<feature type="domain" description="NmrA-like" evidence="4">
    <location>
        <begin position="3"/>
        <end position="365"/>
    </location>
</feature>
<keyword evidence="6" id="KW-1185">Reference proteome</keyword>
<dbReference type="GO" id="GO:0005634">
    <property type="term" value="C:nucleus"/>
    <property type="evidence" value="ECO:0007669"/>
    <property type="project" value="TreeGrafter"/>
</dbReference>
<feature type="region of interest" description="Disordered" evidence="3">
    <location>
        <begin position="317"/>
        <end position="343"/>
    </location>
</feature>
<dbReference type="AlphaFoldDB" id="C0NTE8"/>
<evidence type="ECO:0000313" key="6">
    <source>
        <dbReference type="Proteomes" id="UP000001631"/>
    </source>
</evidence>
<feature type="compositionally biased region" description="Gly residues" evidence="3">
    <location>
        <begin position="330"/>
        <end position="340"/>
    </location>
</feature>
<accession>C0NTE8</accession>
<dbReference type="Proteomes" id="UP000001631">
    <property type="component" value="Unassembled WGS sequence"/>
</dbReference>
<dbReference type="GeneID" id="69039444"/>
<comment type="similarity">
    <text evidence="1">Belongs to the NmrA-type oxidoreductase family.</text>
</comment>
<gene>
    <name evidence="5" type="ORF">HCBG_06428</name>
</gene>
<dbReference type="InParanoid" id="C0NTE8"/>
<dbReference type="Gene3D" id="3.90.25.10">
    <property type="entry name" value="UDP-galactose 4-epimerase, domain 1"/>
    <property type="match status" value="2"/>
</dbReference>
<evidence type="ECO:0000256" key="3">
    <source>
        <dbReference type="SAM" id="MobiDB-lite"/>
    </source>
</evidence>
<organism evidence="5 6">
    <name type="scientific">Ajellomyces capsulatus (strain G186AR / H82 / ATCC MYA-2454 / RMSCC 2432)</name>
    <name type="common">Darling's disease fungus</name>
    <name type="synonym">Histoplasma capsulatum</name>
    <dbReference type="NCBI Taxonomy" id="447093"/>
    <lineage>
        <taxon>Eukaryota</taxon>
        <taxon>Fungi</taxon>
        <taxon>Dikarya</taxon>
        <taxon>Ascomycota</taxon>
        <taxon>Pezizomycotina</taxon>
        <taxon>Eurotiomycetes</taxon>
        <taxon>Eurotiomycetidae</taxon>
        <taxon>Onygenales</taxon>
        <taxon>Ajellomycetaceae</taxon>
        <taxon>Histoplasma</taxon>
    </lineage>
</organism>
<dbReference type="InterPro" id="IPR051164">
    <property type="entry name" value="NmrA-like_oxidored"/>
</dbReference>
<reference evidence="5" key="1">
    <citation type="submission" date="2009-02" db="EMBL/GenBank/DDBJ databases">
        <title>The Genome Sequence of Ajellomyces capsulatus strain G186AR.</title>
        <authorList>
            <consortium name="The Broad Institute Genome Sequencing Platform"/>
            <person name="Champion M."/>
            <person name="Cuomo C."/>
            <person name="Ma L.-J."/>
            <person name="Henn M.R."/>
            <person name="Sil A."/>
            <person name="Goldman B."/>
            <person name="Young S.K."/>
            <person name="Kodira C.D."/>
            <person name="Zeng Q."/>
            <person name="Koehrsen M."/>
            <person name="Alvarado L."/>
            <person name="Berlin A."/>
            <person name="Borenstein D."/>
            <person name="Chen Z."/>
            <person name="Engels R."/>
            <person name="Freedman E."/>
            <person name="Gellesch M."/>
            <person name="Goldberg J."/>
            <person name="Griggs A."/>
            <person name="Gujja S."/>
            <person name="Heiman D."/>
            <person name="Hepburn T."/>
            <person name="Howarth C."/>
            <person name="Jen D."/>
            <person name="Larson L."/>
            <person name="Lewis B."/>
            <person name="Mehta T."/>
            <person name="Park D."/>
            <person name="Pearson M."/>
            <person name="Roberts A."/>
            <person name="Saif S."/>
            <person name="Shea T."/>
            <person name="Shenoy N."/>
            <person name="Sisk P."/>
            <person name="Stolte C."/>
            <person name="Sykes S."/>
            <person name="Walk T."/>
            <person name="White J."/>
            <person name="Yandava C."/>
            <person name="Klein B."/>
            <person name="McEwen J.G."/>
            <person name="Puccia R."/>
            <person name="Goldman G.H."/>
            <person name="Felipe M.S."/>
            <person name="Nino-Vega G."/>
            <person name="San-Blas G."/>
            <person name="Taylor J."/>
            <person name="Mendoza L."/>
            <person name="Galagan J."/>
            <person name="Nusbaum C."/>
            <person name="Birren B."/>
        </authorList>
    </citation>
    <scope>NUCLEOTIDE SEQUENCE</scope>
    <source>
        <strain evidence="5">G186AR</strain>
    </source>
</reference>